<reference evidence="1 2" key="1">
    <citation type="submission" date="2024-04" db="EMBL/GenBank/DDBJ databases">
        <authorList>
            <person name="Wojcicki M."/>
            <person name="Srednicka P."/>
            <person name="Shymialevich D."/>
            <person name="Sokolowska B."/>
        </authorList>
    </citation>
    <scope>NUCLEOTIDE SEQUENCE [LARGE SCALE GENOMIC DNA]</scope>
</reference>
<organism evidence="1 2">
    <name type="scientific">Enterobacter phage KKP_3711</name>
    <dbReference type="NCBI Taxonomy" id="3109398"/>
    <lineage>
        <taxon>Viruses</taxon>
        <taxon>Duplodnaviria</taxon>
        <taxon>Heunggongvirae</taxon>
        <taxon>Uroviricota</taxon>
        <taxon>Caudoviricetes</taxon>
        <taxon>Demerecviridae</taxon>
        <taxon>Markadamsvirinae</taxon>
    </lineage>
</organism>
<protein>
    <submittedName>
        <fullName evidence="1">Uncharacterized protein</fullName>
    </submittedName>
</protein>
<evidence type="ECO:0000313" key="1">
    <source>
        <dbReference type="EMBL" id="XAG95831.1"/>
    </source>
</evidence>
<dbReference type="Proteomes" id="UP001437386">
    <property type="component" value="Segment"/>
</dbReference>
<evidence type="ECO:0000313" key="2">
    <source>
        <dbReference type="Proteomes" id="UP001437386"/>
    </source>
</evidence>
<accession>A0AAX4Q405</accession>
<name>A0AAX4Q405_9CAUD</name>
<gene>
    <name evidence="1" type="ORF">U7154_000064</name>
</gene>
<sequence>MKPIEVGCIALVVKSDIPKTVGKCVKVLALIKAGEEVQVTYPGSNERRAAEVPQWLVTADNLFDDPINEPKVSITTDAGIVGKCAYTNSEIIRIDGDFDEELDKERENEHV</sequence>
<keyword evidence="2" id="KW-1185">Reference proteome</keyword>
<dbReference type="EMBL" id="PP579741">
    <property type="protein sequence ID" value="XAG95831.1"/>
    <property type="molecule type" value="Genomic_DNA"/>
</dbReference>
<proteinExistence type="predicted"/>